<protein>
    <recommendedName>
        <fullName evidence="1">Transposable element P transposase-like RNase H C-terminal domain-containing protein</fullName>
    </recommendedName>
</protein>
<reference evidence="2" key="1">
    <citation type="submission" date="2019-08" db="EMBL/GenBank/DDBJ databases">
        <title>The genome of the North American firefly Photinus pyralis.</title>
        <authorList>
            <consortium name="Photinus pyralis genome working group"/>
            <person name="Fallon T.R."/>
            <person name="Sander Lower S.E."/>
            <person name="Weng J.-K."/>
        </authorList>
    </citation>
    <scope>NUCLEOTIDE SEQUENCE</scope>
    <source>
        <strain evidence="2">TRF0915ILg1</strain>
        <tissue evidence="2">Whole body</tissue>
    </source>
</reference>
<proteinExistence type="predicted"/>
<feature type="domain" description="Transposable element P transposase-like RNase H C-terminal" evidence="1">
    <location>
        <begin position="28"/>
        <end position="60"/>
    </location>
</feature>
<keyword evidence="3" id="KW-1185">Reference proteome</keyword>
<sequence>MVCIQSLKAIINEIVLLQDTHLMYLPIYKLSQDHLELFFCSVRAYGGFNNNPTAMQFKAVLKKLLLVTEIRDSGTENCIALEYVSILHCSSSPSTARAVEIINSHSFSRFDDANPTNATNLEDEDDIYATIPEELTEFSRQIVAYISGFVVRKLFKVLKCKDCLDVLINHENHPAPLIALRDKGGLINTADDIIDI</sequence>
<organism evidence="2 3">
    <name type="scientific">Ignelater luminosus</name>
    <name type="common">Cucubano</name>
    <name type="synonym">Pyrophorus luminosus</name>
    <dbReference type="NCBI Taxonomy" id="2038154"/>
    <lineage>
        <taxon>Eukaryota</taxon>
        <taxon>Metazoa</taxon>
        <taxon>Ecdysozoa</taxon>
        <taxon>Arthropoda</taxon>
        <taxon>Hexapoda</taxon>
        <taxon>Insecta</taxon>
        <taxon>Pterygota</taxon>
        <taxon>Neoptera</taxon>
        <taxon>Endopterygota</taxon>
        <taxon>Coleoptera</taxon>
        <taxon>Polyphaga</taxon>
        <taxon>Elateriformia</taxon>
        <taxon>Elateroidea</taxon>
        <taxon>Elateridae</taxon>
        <taxon>Agrypninae</taxon>
        <taxon>Pyrophorini</taxon>
        <taxon>Ignelater</taxon>
    </lineage>
</organism>
<dbReference type="InterPro" id="IPR048367">
    <property type="entry name" value="TNP-like_RNaseH_C"/>
</dbReference>
<evidence type="ECO:0000259" key="1">
    <source>
        <dbReference type="Pfam" id="PF21789"/>
    </source>
</evidence>
<evidence type="ECO:0000313" key="3">
    <source>
        <dbReference type="Proteomes" id="UP000801492"/>
    </source>
</evidence>
<evidence type="ECO:0000313" key="2">
    <source>
        <dbReference type="EMBL" id="KAF2882410.1"/>
    </source>
</evidence>
<dbReference type="Proteomes" id="UP000801492">
    <property type="component" value="Unassembled WGS sequence"/>
</dbReference>
<name>A0A8K0C7H0_IGNLU</name>
<gene>
    <name evidence="2" type="ORF">ILUMI_23780</name>
</gene>
<dbReference type="EMBL" id="VTPC01090619">
    <property type="protein sequence ID" value="KAF2882410.1"/>
    <property type="molecule type" value="Genomic_DNA"/>
</dbReference>
<accession>A0A8K0C7H0</accession>
<dbReference type="OrthoDB" id="6491412at2759"/>
<dbReference type="PANTHER" id="PTHR47577">
    <property type="entry name" value="THAP DOMAIN-CONTAINING PROTEIN 6"/>
    <property type="match status" value="1"/>
</dbReference>
<dbReference type="AlphaFoldDB" id="A0A8K0C7H0"/>
<comment type="caution">
    <text evidence="2">The sequence shown here is derived from an EMBL/GenBank/DDBJ whole genome shotgun (WGS) entry which is preliminary data.</text>
</comment>
<dbReference type="Pfam" id="PF21789">
    <property type="entry name" value="TNP-like_RNaseH_C"/>
    <property type="match status" value="1"/>
</dbReference>
<dbReference type="PANTHER" id="PTHR47577:SF2">
    <property type="entry name" value="THAP DOMAIN CONTAINING 9"/>
    <property type="match status" value="1"/>
</dbReference>